<keyword evidence="3" id="KW-0175">Coiled coil</keyword>
<name>A0A9Q0KFF2_9MAGN</name>
<dbReference type="OrthoDB" id="1432093at2759"/>
<protein>
    <submittedName>
        <fullName evidence="5">Uncharacterized protein</fullName>
    </submittedName>
</protein>
<organism evidence="5 6">
    <name type="scientific">Protea cynaroides</name>
    <dbReference type="NCBI Taxonomy" id="273540"/>
    <lineage>
        <taxon>Eukaryota</taxon>
        <taxon>Viridiplantae</taxon>
        <taxon>Streptophyta</taxon>
        <taxon>Embryophyta</taxon>
        <taxon>Tracheophyta</taxon>
        <taxon>Spermatophyta</taxon>
        <taxon>Magnoliopsida</taxon>
        <taxon>Proteales</taxon>
        <taxon>Proteaceae</taxon>
        <taxon>Protea</taxon>
    </lineage>
</organism>
<evidence type="ECO:0000313" key="5">
    <source>
        <dbReference type="EMBL" id="KAJ4969454.1"/>
    </source>
</evidence>
<dbReference type="Pfam" id="PF04857">
    <property type="entry name" value="CAF1"/>
    <property type="match status" value="1"/>
</dbReference>
<dbReference type="Proteomes" id="UP001141806">
    <property type="component" value="Unassembled WGS sequence"/>
</dbReference>
<sequence>MSRFLQRRFLCSRSRSNQSSKQQQWKAKQVTKSNFSEALEEIKKHIQDSDFIAVSSQKSGAFSAPWRRVLSIDTLETAYFKAKDAAEKFQLFQFAVCPFSIKESKVIAFPYNFHLFPRDELNLGMPSYSFSCQTSYLTSMAWEGFDFNVCIYDGISYLSRVQESSAKDRIGSPISRIHPVKSSLTPSVADSVFLERTRSRVRHWINACKDPIPKKGTDDALVKSLRKLILGEMFGARPCMSIDICSERQVELVLEMLNEFSDLIALIIPDKSGGPKAVRVVLTSSEEDKKLLERELENLEEEENRRVRGFREVIDAISVSQKPIVAYNCLDEFTFIHSKFLAPLPKSMSEFMCSLRFAFPCILDVNHVLKEIGPLKKAKSLPAAMSYLKRQFFVPLDMEIPHHGFSEQEHEGKNHGHNVLRITHLFAKLCFILKVTPASNQTVNDDLDNAMESYANNFYPYSTGLQELIDGEGMLWMDNSRKVSTEDLAFLWGFKTGMSAGVLKSVFRGSHDVFSEDFEVRLVDESCAIVVFWTPGSAKVLLNVLSSGMVGSGGLKEMISGGLRGVGYEIYKRICRLGLWESNLAESLERESEEPTPDVVGADPTKDWSDIDWSNDSMIKLEDL</sequence>
<dbReference type="AlphaFoldDB" id="A0A9Q0KFF2"/>
<evidence type="ECO:0000313" key="6">
    <source>
        <dbReference type="Proteomes" id="UP001141806"/>
    </source>
</evidence>
<dbReference type="InterPro" id="IPR036397">
    <property type="entry name" value="RNaseH_sf"/>
</dbReference>
<keyword evidence="6" id="KW-1185">Reference proteome</keyword>
<proteinExistence type="inferred from homology"/>
<comment type="similarity">
    <text evidence="2">Belongs to the CAF1 family.</text>
</comment>
<dbReference type="SUPFAM" id="SSF53098">
    <property type="entry name" value="Ribonuclease H-like"/>
    <property type="match status" value="1"/>
</dbReference>
<dbReference type="GO" id="GO:0003723">
    <property type="term" value="F:RNA binding"/>
    <property type="evidence" value="ECO:0007669"/>
    <property type="project" value="TreeGrafter"/>
</dbReference>
<reference evidence="5" key="1">
    <citation type="journal article" date="2023" name="Plant J.">
        <title>The genome of the king protea, Protea cynaroides.</title>
        <authorList>
            <person name="Chang J."/>
            <person name="Duong T.A."/>
            <person name="Schoeman C."/>
            <person name="Ma X."/>
            <person name="Roodt D."/>
            <person name="Barker N."/>
            <person name="Li Z."/>
            <person name="Van de Peer Y."/>
            <person name="Mizrachi E."/>
        </authorList>
    </citation>
    <scope>NUCLEOTIDE SEQUENCE</scope>
    <source>
        <tissue evidence="5">Young leaves</tissue>
    </source>
</reference>
<feature type="coiled-coil region" evidence="3">
    <location>
        <begin position="282"/>
        <end position="309"/>
    </location>
</feature>
<comment type="caution">
    <text evidence="5">The sequence shown here is derived from an EMBL/GenBank/DDBJ whole genome shotgun (WGS) entry which is preliminary data.</text>
</comment>
<gene>
    <name evidence="5" type="ORF">NE237_016155</name>
</gene>
<comment type="cofactor">
    <cofactor evidence="1">
        <name>a divalent metal cation</name>
        <dbReference type="ChEBI" id="CHEBI:60240"/>
    </cofactor>
</comment>
<accession>A0A9Q0KFF2</accession>
<dbReference type="PANTHER" id="PTHR15092">
    <property type="entry name" value="POLY A -SPECIFIC RIBONUCLEASE/TARGET OF EGR1, MEMBER 1"/>
    <property type="match status" value="1"/>
</dbReference>
<dbReference type="GO" id="GO:0000175">
    <property type="term" value="F:3'-5'-RNA exonuclease activity"/>
    <property type="evidence" value="ECO:0007669"/>
    <property type="project" value="TreeGrafter"/>
</dbReference>
<dbReference type="PANTHER" id="PTHR15092:SF42">
    <property type="entry name" value="POLY(A)-SPECIFIC RIBONUCLEASE PARN-LIKE"/>
    <property type="match status" value="1"/>
</dbReference>
<dbReference type="Gene3D" id="3.30.420.10">
    <property type="entry name" value="Ribonuclease H-like superfamily/Ribonuclease H"/>
    <property type="match status" value="2"/>
</dbReference>
<evidence type="ECO:0000256" key="1">
    <source>
        <dbReference type="ARBA" id="ARBA00001968"/>
    </source>
</evidence>
<evidence type="ECO:0000256" key="2">
    <source>
        <dbReference type="ARBA" id="ARBA00008372"/>
    </source>
</evidence>
<dbReference type="InterPro" id="IPR051181">
    <property type="entry name" value="CAF1_poly(A)_ribonucleases"/>
</dbReference>
<dbReference type="InterPro" id="IPR006941">
    <property type="entry name" value="RNase_CAF1"/>
</dbReference>
<dbReference type="InterPro" id="IPR012337">
    <property type="entry name" value="RNaseH-like_sf"/>
</dbReference>
<evidence type="ECO:0000256" key="3">
    <source>
        <dbReference type="SAM" id="Coils"/>
    </source>
</evidence>
<evidence type="ECO:0000256" key="4">
    <source>
        <dbReference type="SAM" id="MobiDB-lite"/>
    </source>
</evidence>
<feature type="region of interest" description="Disordered" evidence="4">
    <location>
        <begin position="589"/>
        <end position="611"/>
    </location>
</feature>
<dbReference type="EMBL" id="JAMYWD010000006">
    <property type="protein sequence ID" value="KAJ4969454.1"/>
    <property type="molecule type" value="Genomic_DNA"/>
</dbReference>